<dbReference type="Pfam" id="PF00355">
    <property type="entry name" value="Rieske"/>
    <property type="match status" value="1"/>
</dbReference>
<dbReference type="PANTHER" id="PTHR21496:SF0">
    <property type="entry name" value="RIESKE DOMAIN-CONTAINING PROTEIN"/>
    <property type="match status" value="1"/>
</dbReference>
<dbReference type="Proteomes" id="UP000321532">
    <property type="component" value="Unassembled WGS sequence"/>
</dbReference>
<dbReference type="PROSITE" id="PS51296">
    <property type="entry name" value="RIESKE"/>
    <property type="match status" value="1"/>
</dbReference>
<evidence type="ECO:0000256" key="3">
    <source>
        <dbReference type="ARBA" id="ARBA00023004"/>
    </source>
</evidence>
<sequence>MAWHKLFNSSAEAKAAIPLTKAKLFIIDGQRICLAQTAAGFFAVDDECPHLGESLSKGTTNYLNEVVCPWHNYRYNLNNGAECKYRTRSVKTYSIKEEAAGLYIEV</sequence>
<dbReference type="InterPro" id="IPR017941">
    <property type="entry name" value="Rieske_2Fe-2S"/>
</dbReference>
<dbReference type="AlphaFoldDB" id="A0A512AZT4"/>
<reference evidence="8 9" key="1">
    <citation type="submission" date="2019-07" db="EMBL/GenBank/DDBJ databases">
        <title>Whole genome shotgun sequence of Adhaeribacter aerolatus NBRC 106133.</title>
        <authorList>
            <person name="Hosoyama A."/>
            <person name="Uohara A."/>
            <person name="Ohji S."/>
            <person name="Ichikawa N."/>
        </authorList>
    </citation>
    <scope>NUCLEOTIDE SEQUENCE [LARGE SCALE GENOMIC DNA]</scope>
    <source>
        <strain evidence="8 9">NBRC 106133</strain>
    </source>
</reference>
<dbReference type="RefSeq" id="WP_146898722.1">
    <property type="nucleotide sequence ID" value="NZ_BJYS01000021.1"/>
</dbReference>
<keyword evidence="2" id="KW-0479">Metal-binding</keyword>
<dbReference type="GO" id="GO:0046872">
    <property type="term" value="F:metal ion binding"/>
    <property type="evidence" value="ECO:0007669"/>
    <property type="project" value="UniProtKB-KW"/>
</dbReference>
<comment type="similarity">
    <text evidence="6">Belongs to the bacterial ring-hydroxylating dioxygenase ferredoxin component family.</text>
</comment>
<accession>A0A512AZT4</accession>
<evidence type="ECO:0000256" key="5">
    <source>
        <dbReference type="ARBA" id="ARBA00034078"/>
    </source>
</evidence>
<evidence type="ECO:0000256" key="4">
    <source>
        <dbReference type="ARBA" id="ARBA00023014"/>
    </source>
</evidence>
<keyword evidence="9" id="KW-1185">Reference proteome</keyword>
<dbReference type="EMBL" id="BJYS01000021">
    <property type="protein sequence ID" value="GEO05221.1"/>
    <property type="molecule type" value="Genomic_DNA"/>
</dbReference>
<evidence type="ECO:0000313" key="8">
    <source>
        <dbReference type="EMBL" id="GEO05221.1"/>
    </source>
</evidence>
<dbReference type="OrthoDB" id="593800at2"/>
<gene>
    <name evidence="8" type="ORF">AAE02nite_28850</name>
</gene>
<evidence type="ECO:0000256" key="6">
    <source>
        <dbReference type="ARBA" id="ARBA00038001"/>
    </source>
</evidence>
<keyword evidence="1" id="KW-0001">2Fe-2S</keyword>
<comment type="caution">
    <text evidence="8">The sequence shown here is derived from an EMBL/GenBank/DDBJ whole genome shotgun (WGS) entry which is preliminary data.</text>
</comment>
<name>A0A512AZT4_9BACT</name>
<dbReference type="SUPFAM" id="SSF50022">
    <property type="entry name" value="ISP domain"/>
    <property type="match status" value="1"/>
</dbReference>
<evidence type="ECO:0000256" key="2">
    <source>
        <dbReference type="ARBA" id="ARBA00022723"/>
    </source>
</evidence>
<evidence type="ECO:0000313" key="9">
    <source>
        <dbReference type="Proteomes" id="UP000321532"/>
    </source>
</evidence>
<proteinExistence type="inferred from homology"/>
<dbReference type="Gene3D" id="2.102.10.10">
    <property type="entry name" value="Rieske [2Fe-2S] iron-sulphur domain"/>
    <property type="match status" value="1"/>
</dbReference>
<keyword evidence="4" id="KW-0411">Iron-sulfur</keyword>
<keyword evidence="3" id="KW-0408">Iron</keyword>
<evidence type="ECO:0000256" key="1">
    <source>
        <dbReference type="ARBA" id="ARBA00022714"/>
    </source>
</evidence>
<protein>
    <recommendedName>
        <fullName evidence="7">Rieske domain-containing protein</fullName>
    </recommendedName>
</protein>
<dbReference type="InterPro" id="IPR036922">
    <property type="entry name" value="Rieske_2Fe-2S_sf"/>
</dbReference>
<dbReference type="GO" id="GO:0051537">
    <property type="term" value="F:2 iron, 2 sulfur cluster binding"/>
    <property type="evidence" value="ECO:0007669"/>
    <property type="project" value="UniProtKB-KW"/>
</dbReference>
<feature type="domain" description="Rieske" evidence="7">
    <location>
        <begin position="3"/>
        <end position="104"/>
    </location>
</feature>
<comment type="cofactor">
    <cofactor evidence="5">
        <name>[2Fe-2S] cluster</name>
        <dbReference type="ChEBI" id="CHEBI:190135"/>
    </cofactor>
</comment>
<evidence type="ECO:0000259" key="7">
    <source>
        <dbReference type="PROSITE" id="PS51296"/>
    </source>
</evidence>
<dbReference type="PANTHER" id="PTHR21496">
    <property type="entry name" value="FERREDOXIN-RELATED"/>
    <property type="match status" value="1"/>
</dbReference>
<organism evidence="8 9">
    <name type="scientific">Adhaeribacter aerolatus</name>
    <dbReference type="NCBI Taxonomy" id="670289"/>
    <lineage>
        <taxon>Bacteria</taxon>
        <taxon>Pseudomonadati</taxon>
        <taxon>Bacteroidota</taxon>
        <taxon>Cytophagia</taxon>
        <taxon>Cytophagales</taxon>
        <taxon>Hymenobacteraceae</taxon>
        <taxon>Adhaeribacter</taxon>
    </lineage>
</organism>